<reference evidence="1 2" key="1">
    <citation type="submission" date="2024-09" db="EMBL/GenBank/DDBJ databases">
        <title>Rethinking Asexuality: The Enigmatic Case of Functional Sexual Genes in Lepraria (Stereocaulaceae).</title>
        <authorList>
            <person name="Doellman M."/>
            <person name="Sun Y."/>
            <person name="Barcenas-Pena A."/>
            <person name="Lumbsch H.T."/>
            <person name="Grewe F."/>
        </authorList>
    </citation>
    <scope>NUCLEOTIDE SEQUENCE [LARGE SCALE GENOMIC DNA]</scope>
    <source>
        <strain evidence="1 2">Grewe 0041</strain>
    </source>
</reference>
<organism evidence="1 2">
    <name type="scientific">Lepraria finkii</name>
    <dbReference type="NCBI Taxonomy" id="1340010"/>
    <lineage>
        <taxon>Eukaryota</taxon>
        <taxon>Fungi</taxon>
        <taxon>Dikarya</taxon>
        <taxon>Ascomycota</taxon>
        <taxon>Pezizomycotina</taxon>
        <taxon>Lecanoromycetes</taxon>
        <taxon>OSLEUM clade</taxon>
        <taxon>Lecanoromycetidae</taxon>
        <taxon>Lecanorales</taxon>
        <taxon>Lecanorineae</taxon>
        <taxon>Stereocaulaceae</taxon>
        <taxon>Lepraria</taxon>
    </lineage>
</organism>
<name>A0ABR4B8D7_9LECA</name>
<evidence type="ECO:0000313" key="2">
    <source>
        <dbReference type="Proteomes" id="UP001590951"/>
    </source>
</evidence>
<evidence type="ECO:0000313" key="1">
    <source>
        <dbReference type="EMBL" id="KAL2054010.1"/>
    </source>
</evidence>
<proteinExistence type="predicted"/>
<comment type="caution">
    <text evidence="1">The sequence shown here is derived from an EMBL/GenBank/DDBJ whole genome shotgun (WGS) entry which is preliminary data.</text>
</comment>
<accession>A0ABR4B8D7</accession>
<gene>
    <name evidence="1" type="ORF">ABVK25_005549</name>
</gene>
<protein>
    <submittedName>
        <fullName evidence="1">Uncharacterized protein</fullName>
    </submittedName>
</protein>
<dbReference type="Proteomes" id="UP001590951">
    <property type="component" value="Unassembled WGS sequence"/>
</dbReference>
<keyword evidence="2" id="KW-1185">Reference proteome</keyword>
<dbReference type="EMBL" id="JBHFEH010000017">
    <property type="protein sequence ID" value="KAL2054010.1"/>
    <property type="molecule type" value="Genomic_DNA"/>
</dbReference>
<sequence length="66" mass="7512">MPLRYYRAKVINALVSAVTEWVRGFEKKNSGQVMEDESNDFVSEIIRVVVDTKDGTCNKAPEYLAE</sequence>